<feature type="compositionally biased region" description="Low complexity" evidence="8">
    <location>
        <begin position="483"/>
        <end position="492"/>
    </location>
</feature>
<name>A0A9P6PLU1_9FUNG</name>
<evidence type="ECO:0000256" key="8">
    <source>
        <dbReference type="SAM" id="MobiDB-lite"/>
    </source>
</evidence>
<dbReference type="GO" id="GO:0005737">
    <property type="term" value="C:cytoplasm"/>
    <property type="evidence" value="ECO:0007669"/>
    <property type="project" value="TreeGrafter"/>
</dbReference>
<dbReference type="InterPro" id="IPR016162">
    <property type="entry name" value="Ald_DH_N"/>
</dbReference>
<keyword evidence="2 4" id="KW-0560">Oxidoreductase</keyword>
<dbReference type="OrthoDB" id="440325at2759"/>
<dbReference type="InterPro" id="IPR016161">
    <property type="entry name" value="Ald_DH/histidinol_DH"/>
</dbReference>
<evidence type="ECO:0000313" key="11">
    <source>
        <dbReference type="Proteomes" id="UP000726737"/>
    </source>
</evidence>
<dbReference type="PANTHER" id="PTHR43570:SF16">
    <property type="entry name" value="ALDEHYDE DEHYDROGENASE TYPE III, ISOFORM Q"/>
    <property type="match status" value="1"/>
</dbReference>
<evidence type="ECO:0000256" key="5">
    <source>
        <dbReference type="PIRSR" id="PIRSR036492-1"/>
    </source>
</evidence>
<dbReference type="GO" id="GO:0004029">
    <property type="term" value="F:aldehyde dehydrogenase (NAD+) activity"/>
    <property type="evidence" value="ECO:0007669"/>
    <property type="project" value="TreeGrafter"/>
</dbReference>
<dbReference type="Gene3D" id="3.40.309.10">
    <property type="entry name" value="Aldehyde Dehydrogenase, Chain A, domain 2"/>
    <property type="match status" value="1"/>
</dbReference>
<evidence type="ECO:0000256" key="1">
    <source>
        <dbReference type="ARBA" id="ARBA00009986"/>
    </source>
</evidence>
<evidence type="ECO:0000313" key="10">
    <source>
        <dbReference type="EMBL" id="KAG0248239.1"/>
    </source>
</evidence>
<evidence type="ECO:0000256" key="7">
    <source>
        <dbReference type="RuleBase" id="RU003345"/>
    </source>
</evidence>
<dbReference type="AlphaFoldDB" id="A0A9P6PLU1"/>
<dbReference type="PROSITE" id="PS00687">
    <property type="entry name" value="ALDEHYDE_DEHYDR_GLU"/>
    <property type="match status" value="1"/>
</dbReference>
<feature type="active site" evidence="5">
    <location>
        <position position="251"/>
    </location>
</feature>
<feature type="region of interest" description="Disordered" evidence="8">
    <location>
        <begin position="476"/>
        <end position="542"/>
    </location>
</feature>
<keyword evidence="3" id="KW-0520">NAD</keyword>
<dbReference type="GO" id="GO:0006081">
    <property type="term" value="P:aldehyde metabolic process"/>
    <property type="evidence" value="ECO:0007669"/>
    <property type="project" value="InterPro"/>
</dbReference>
<dbReference type="PIRSF" id="PIRSF036492">
    <property type="entry name" value="ALDH"/>
    <property type="match status" value="1"/>
</dbReference>
<dbReference type="InterPro" id="IPR012394">
    <property type="entry name" value="Aldehyde_DH_NAD(P)"/>
</dbReference>
<dbReference type="PROSITE" id="PS00070">
    <property type="entry name" value="ALDEHYDE_DEHYDR_CYS"/>
    <property type="match status" value="1"/>
</dbReference>
<keyword evidence="11" id="KW-1185">Reference proteome</keyword>
<dbReference type="InterPro" id="IPR016160">
    <property type="entry name" value="Ald_DH_CS_CYS"/>
</dbReference>
<dbReference type="PANTHER" id="PTHR43570">
    <property type="entry name" value="ALDEHYDE DEHYDROGENASE"/>
    <property type="match status" value="1"/>
</dbReference>
<protein>
    <recommendedName>
        <fullName evidence="4">Aldehyde dehydrogenase</fullName>
    </recommendedName>
</protein>
<feature type="compositionally biased region" description="Polar residues" evidence="8">
    <location>
        <begin position="501"/>
        <end position="517"/>
    </location>
</feature>
<evidence type="ECO:0000259" key="9">
    <source>
        <dbReference type="Pfam" id="PF00171"/>
    </source>
</evidence>
<dbReference type="InterPro" id="IPR015590">
    <property type="entry name" value="Aldehyde_DH_dom"/>
</dbReference>
<organism evidence="10 11">
    <name type="scientific">Mortierella polycephala</name>
    <dbReference type="NCBI Taxonomy" id="41804"/>
    <lineage>
        <taxon>Eukaryota</taxon>
        <taxon>Fungi</taxon>
        <taxon>Fungi incertae sedis</taxon>
        <taxon>Mucoromycota</taxon>
        <taxon>Mortierellomycotina</taxon>
        <taxon>Mortierellomycetes</taxon>
        <taxon>Mortierellales</taxon>
        <taxon>Mortierellaceae</taxon>
        <taxon>Mortierella</taxon>
    </lineage>
</organism>
<proteinExistence type="inferred from homology"/>
<dbReference type="Gene3D" id="3.40.605.10">
    <property type="entry name" value="Aldehyde Dehydrogenase, Chain A, domain 1"/>
    <property type="match status" value="1"/>
</dbReference>
<comment type="caution">
    <text evidence="10">The sequence shown here is derived from an EMBL/GenBank/DDBJ whole genome shotgun (WGS) entry which is preliminary data.</text>
</comment>
<dbReference type="InterPro" id="IPR016163">
    <property type="entry name" value="Ald_DH_C"/>
</dbReference>
<sequence length="542" mass="59177">MTLTFTATSEIPKIVQGLRLAFNAGVTRSLDYRKQQLRGLYNMVSENDAAIRDAVFKDLHKPPTELMIGESGMVKQECIDAIKNLEKWAANRSVKTGIVNKFDNVHIRKDPLGMVLIIGAWNYPLNLLLAPAVGAIAAGNTVLLKPSEVAPHTAALLSKLLPAYLDQRAYRIVNGAAEETTLLLEHKFDHIFYTGSGQVGRIIMSAAAKQLTPVTLELGGKSPAFISRDVDVAVTARRLAFGKFFNCGQTCIAPDYLIVERGIEDKLVDAFKHYIHEFYGTSVQDSTSYGRIVNQSHFLRLKGLLDQTKGKVVAGGELDEDDLFIAPTLVLGVDKDDKLMESEIFGPILPIMVVDRLVEGVKYVNQGDQPLALYVFSKNKKAIDYILDHTRSGGVVVNDALVHFIVSNLPFGGTGPSGIGNYHGKRSFDVFSHERSALIKSMGMEKLNDLRYPPYTEKKKRWLDWFLFDKASFSGNSSSPPATTTTTTTTGTVASNAIARASSNDTRMSSTESSETNDVAADTVAKSENGRISHAPTASSPA</sequence>
<evidence type="ECO:0000256" key="4">
    <source>
        <dbReference type="PIRNR" id="PIRNR036492"/>
    </source>
</evidence>
<dbReference type="SUPFAM" id="SSF53720">
    <property type="entry name" value="ALDH-like"/>
    <property type="match status" value="1"/>
</dbReference>
<evidence type="ECO:0000256" key="3">
    <source>
        <dbReference type="ARBA" id="ARBA00023027"/>
    </source>
</evidence>
<evidence type="ECO:0000256" key="2">
    <source>
        <dbReference type="ARBA" id="ARBA00023002"/>
    </source>
</evidence>
<dbReference type="EMBL" id="JAAAJA010001056">
    <property type="protein sequence ID" value="KAG0248239.1"/>
    <property type="molecule type" value="Genomic_DNA"/>
</dbReference>
<dbReference type="FunFam" id="3.40.309.10:FF:000025">
    <property type="entry name" value="Aldehyde dehydrogenase"/>
    <property type="match status" value="1"/>
</dbReference>
<dbReference type="InterPro" id="IPR029510">
    <property type="entry name" value="Ald_DH_CS_GLU"/>
</dbReference>
<accession>A0A9P6PLU1</accession>
<dbReference type="Pfam" id="PF00171">
    <property type="entry name" value="Aldedh"/>
    <property type="match status" value="1"/>
</dbReference>
<comment type="similarity">
    <text evidence="1 4 7">Belongs to the aldehyde dehydrogenase family.</text>
</comment>
<gene>
    <name evidence="10" type="primary">ALDH3A2_1</name>
    <name evidence="10" type="ORF">BG011_000298</name>
</gene>
<feature type="domain" description="Aldehyde dehydrogenase" evidence="9">
    <location>
        <begin position="10"/>
        <end position="433"/>
    </location>
</feature>
<reference evidence="10" key="1">
    <citation type="journal article" date="2020" name="Fungal Divers.">
        <title>Resolving the Mortierellaceae phylogeny through synthesis of multi-gene phylogenetics and phylogenomics.</title>
        <authorList>
            <person name="Vandepol N."/>
            <person name="Liber J."/>
            <person name="Desiro A."/>
            <person name="Na H."/>
            <person name="Kennedy M."/>
            <person name="Barry K."/>
            <person name="Grigoriev I.V."/>
            <person name="Miller A.N."/>
            <person name="O'Donnell K."/>
            <person name="Stajich J.E."/>
            <person name="Bonito G."/>
        </authorList>
    </citation>
    <scope>NUCLEOTIDE SEQUENCE</scope>
    <source>
        <strain evidence="10">KOD948</strain>
    </source>
</reference>
<feature type="active site" evidence="5 6">
    <location>
        <position position="217"/>
    </location>
</feature>
<evidence type="ECO:0000256" key="6">
    <source>
        <dbReference type="PROSITE-ProRule" id="PRU10007"/>
    </source>
</evidence>
<dbReference type="FunFam" id="3.40.605.10:FF:000004">
    <property type="entry name" value="Aldehyde dehydrogenase"/>
    <property type="match status" value="1"/>
</dbReference>
<dbReference type="Proteomes" id="UP000726737">
    <property type="component" value="Unassembled WGS sequence"/>
</dbReference>